<evidence type="ECO:0000313" key="2">
    <source>
        <dbReference type="Proteomes" id="UP000028661"/>
    </source>
</evidence>
<protein>
    <submittedName>
        <fullName evidence="1">Uncharacterized protein</fullName>
    </submittedName>
</protein>
<evidence type="ECO:0000313" key="1">
    <source>
        <dbReference type="EMBL" id="AII27084.1"/>
    </source>
</evidence>
<gene>
    <name evidence="1" type="ORF">ICP22011A_0040</name>
</gene>
<sequence length="70" mass="8045">MTHNNRDYDVEVLAHESYSFGSYAICRHIEDESQLCLVFNHSSSSTCAYVGFSERELFSLLEKYLTNTGK</sequence>
<dbReference type="Proteomes" id="UP000028661">
    <property type="component" value="Segment"/>
</dbReference>
<dbReference type="EMBL" id="KM224878">
    <property type="protein sequence ID" value="AII27084.1"/>
    <property type="molecule type" value="Genomic_DNA"/>
</dbReference>
<accession>A0A076GB83</accession>
<name>A0A076GB83_9CAUD</name>
<reference evidence="2" key="1">
    <citation type="journal article" date="2014" name="Elife">
        <title>Evolutionary consequences of intra-patient phage predation on microbial populations.</title>
        <authorList>
            <person name="Seed K.D."/>
            <person name="Yen M."/>
            <person name="Shapiro B.J."/>
            <person name="Hilaire I.J."/>
            <person name="Charles R.C."/>
            <person name="Teng J.E."/>
            <person name="Ivers L.C."/>
            <person name="Boncy J."/>
            <person name="Harris J.B."/>
            <person name="Camilli A."/>
        </authorList>
    </citation>
    <scope>NUCLEOTIDE SEQUENCE [LARGE SCALE GENOMIC DNA]</scope>
</reference>
<organism evidence="1 2">
    <name type="scientific">Vibrio phage ICP2_2011_A</name>
    <dbReference type="NCBI Taxonomy" id="1529057"/>
    <lineage>
        <taxon>Viruses</taxon>
        <taxon>Duplodnaviria</taxon>
        <taxon>Heunggongvirae</taxon>
        <taxon>Uroviricota</taxon>
        <taxon>Caudoviricetes</taxon>
        <taxon>Zobellviridae</taxon>
        <taxon>Icepovirus</taxon>
        <taxon>Icepovirus bengalense</taxon>
    </lineage>
</organism>
<proteinExistence type="predicted"/>